<dbReference type="Proteomes" id="UP001057580">
    <property type="component" value="Chromosome"/>
</dbReference>
<reference evidence="2" key="1">
    <citation type="submission" date="2022-09" db="EMBL/GenBank/DDBJ databases">
        <title>Diverse halophilic archaea isolated from saline environments.</title>
        <authorList>
            <person name="Cui H.-L."/>
        </authorList>
    </citation>
    <scope>NUCLEOTIDE SEQUENCE</scope>
    <source>
        <strain evidence="2">ZS-35-S2</strain>
    </source>
</reference>
<feature type="region of interest" description="Disordered" evidence="1">
    <location>
        <begin position="285"/>
        <end position="325"/>
    </location>
</feature>
<dbReference type="InterPro" id="IPR043901">
    <property type="entry name" value="DUF5787"/>
</dbReference>
<dbReference type="GeneID" id="74942895"/>
<dbReference type="Pfam" id="PF19100">
    <property type="entry name" value="DUF5787"/>
    <property type="match status" value="1"/>
</dbReference>
<organism evidence="2 3">
    <name type="scientific">Salinirubellus salinus</name>
    <dbReference type="NCBI Taxonomy" id="1364945"/>
    <lineage>
        <taxon>Archaea</taxon>
        <taxon>Methanobacteriati</taxon>
        <taxon>Methanobacteriota</taxon>
        <taxon>Stenosarchaea group</taxon>
        <taxon>Halobacteria</taxon>
        <taxon>Halobacteriales</taxon>
        <taxon>Natronomonadaceae</taxon>
        <taxon>Salinirubellus</taxon>
    </lineage>
</organism>
<dbReference type="EMBL" id="CP104003">
    <property type="protein sequence ID" value="UWM56742.1"/>
    <property type="molecule type" value="Genomic_DNA"/>
</dbReference>
<evidence type="ECO:0000313" key="3">
    <source>
        <dbReference type="Proteomes" id="UP001057580"/>
    </source>
</evidence>
<keyword evidence="3" id="KW-1185">Reference proteome</keyword>
<evidence type="ECO:0000313" key="2">
    <source>
        <dbReference type="EMBL" id="UWM56742.1"/>
    </source>
</evidence>
<evidence type="ECO:0000256" key="1">
    <source>
        <dbReference type="SAM" id="MobiDB-lite"/>
    </source>
</evidence>
<gene>
    <name evidence="2" type="ORF">N0B31_10695</name>
</gene>
<dbReference type="AlphaFoldDB" id="A0A9E7R6Y9"/>
<proteinExistence type="predicted"/>
<dbReference type="KEGG" id="ssai:N0B31_10695"/>
<protein>
    <submittedName>
        <fullName evidence="2">DUF5787 family protein</fullName>
    </submittedName>
</protein>
<accession>A0A9E7R6Y9</accession>
<name>A0A9E7R6Y9_9EURY</name>
<sequence length="325" mass="35409">MREFAFELSFCAALEAVHPERLVARQLGASVHGKRVIDVALVSPGPGFDERTAITADAIPPAAIEADVGVGSARYYRDAFPDRSAGWAKGAVEAAVEAGFFETERRNGRLYVRQTARYPDWFDRVVGVENKPDLGRPGDLELQLRRDVSLALFDEVWLATASHVTGAHLNRIPAAVGVWRFDPATGARETVREATPLDTDGPGVEVLEERPGRTEIRTVGADAKHRQRVRLAERAYGKGWRVAAESFPACARCEVVEHSDRGPLPGCAWKGGLVHPEVECGPDCGGYDPSDPPEVDVSGARDTHSPWVADPAGRVRKQSGLDRFR</sequence>
<dbReference type="RefSeq" id="WP_260643856.1">
    <property type="nucleotide sequence ID" value="NZ_CP104003.1"/>
</dbReference>